<comment type="caution">
    <text evidence="2">The sequence shown here is derived from an EMBL/GenBank/DDBJ whole genome shotgun (WGS) entry which is preliminary data.</text>
</comment>
<sequence length="39" mass="4604">MKLEKKIKILEKIQLINFIIFIIVGYTGLGILIWLFINL</sequence>
<name>A0A0F9QB75_9ZZZZ</name>
<feature type="transmembrane region" description="Helical" evidence="1">
    <location>
        <begin position="15"/>
        <end position="37"/>
    </location>
</feature>
<keyword evidence="1" id="KW-0812">Transmembrane</keyword>
<dbReference type="EMBL" id="LAZR01005127">
    <property type="protein sequence ID" value="KKN02623.1"/>
    <property type="molecule type" value="Genomic_DNA"/>
</dbReference>
<keyword evidence="1" id="KW-1133">Transmembrane helix</keyword>
<protein>
    <submittedName>
        <fullName evidence="2">Uncharacterized protein</fullName>
    </submittedName>
</protein>
<evidence type="ECO:0000313" key="2">
    <source>
        <dbReference type="EMBL" id="KKN02623.1"/>
    </source>
</evidence>
<reference evidence="2" key="1">
    <citation type="journal article" date="2015" name="Nature">
        <title>Complex archaea that bridge the gap between prokaryotes and eukaryotes.</title>
        <authorList>
            <person name="Spang A."/>
            <person name="Saw J.H."/>
            <person name="Jorgensen S.L."/>
            <person name="Zaremba-Niedzwiedzka K."/>
            <person name="Martijn J."/>
            <person name="Lind A.E."/>
            <person name="van Eijk R."/>
            <person name="Schleper C."/>
            <person name="Guy L."/>
            <person name="Ettema T.J."/>
        </authorList>
    </citation>
    <scope>NUCLEOTIDE SEQUENCE</scope>
</reference>
<accession>A0A0F9QB75</accession>
<proteinExistence type="predicted"/>
<evidence type="ECO:0000256" key="1">
    <source>
        <dbReference type="SAM" id="Phobius"/>
    </source>
</evidence>
<dbReference type="AlphaFoldDB" id="A0A0F9QB75"/>
<gene>
    <name evidence="2" type="ORF">LCGC14_1115730</name>
</gene>
<organism evidence="2">
    <name type="scientific">marine sediment metagenome</name>
    <dbReference type="NCBI Taxonomy" id="412755"/>
    <lineage>
        <taxon>unclassified sequences</taxon>
        <taxon>metagenomes</taxon>
        <taxon>ecological metagenomes</taxon>
    </lineage>
</organism>
<keyword evidence="1" id="KW-0472">Membrane</keyword>